<dbReference type="Pfam" id="PF11141">
    <property type="entry name" value="DUF2914"/>
    <property type="match status" value="1"/>
</dbReference>
<evidence type="ECO:0000256" key="1">
    <source>
        <dbReference type="SAM" id="Phobius"/>
    </source>
</evidence>
<keyword evidence="1" id="KW-0472">Membrane</keyword>
<reference evidence="3" key="1">
    <citation type="submission" date="2018-05" db="EMBL/GenBank/DDBJ databases">
        <authorList>
            <person name="Lanie J.A."/>
            <person name="Ng W.-L."/>
            <person name="Kazmierczak K.M."/>
            <person name="Andrzejewski T.M."/>
            <person name="Davidsen T.M."/>
            <person name="Wayne K.J."/>
            <person name="Tettelin H."/>
            <person name="Glass J.I."/>
            <person name="Rusch D."/>
            <person name="Podicherti R."/>
            <person name="Tsui H.-C.T."/>
            <person name="Winkler M.E."/>
        </authorList>
    </citation>
    <scope>NUCLEOTIDE SEQUENCE</scope>
</reference>
<keyword evidence="1" id="KW-1133">Transmembrane helix</keyword>
<protein>
    <recommendedName>
        <fullName evidence="2">DUF2914 domain-containing protein</fullName>
    </recommendedName>
</protein>
<feature type="domain" description="DUF2914" evidence="2">
    <location>
        <begin position="162"/>
        <end position="223"/>
    </location>
</feature>
<feature type="non-terminal residue" evidence="3">
    <location>
        <position position="1"/>
    </location>
</feature>
<sequence length="224" mass="25497">FLNSLFLGLMFTFNISIFLFTILIILTAFYFKIYRAAVMVGVIYVLFAVITFLSSESETKTGQIEENIVYDQPDSIPEVVNTTFSVEKTIEYSVQSNAAGGTAGQIIGEEITYDLEIRTIKICRRIIVEQRKPVVVDTIFTLNKVNTLFCFTGIRNTNSEIQTITHIWEYNDKIMARIAMEVSPSPFWRCWSNKRIAENQKGNWTVKIVNDEGAPIGEKSFSVN</sequence>
<proteinExistence type="predicted"/>
<accession>A0A382RVY9</accession>
<dbReference type="AlphaFoldDB" id="A0A382RVY9"/>
<evidence type="ECO:0000259" key="2">
    <source>
        <dbReference type="Pfam" id="PF11141"/>
    </source>
</evidence>
<feature type="transmembrane region" description="Helical" evidence="1">
    <location>
        <begin position="6"/>
        <end position="26"/>
    </location>
</feature>
<dbReference type="InterPro" id="IPR022606">
    <property type="entry name" value="DUF2914"/>
</dbReference>
<organism evidence="3">
    <name type="scientific">marine metagenome</name>
    <dbReference type="NCBI Taxonomy" id="408172"/>
    <lineage>
        <taxon>unclassified sequences</taxon>
        <taxon>metagenomes</taxon>
        <taxon>ecological metagenomes</taxon>
    </lineage>
</organism>
<feature type="transmembrane region" description="Helical" evidence="1">
    <location>
        <begin position="33"/>
        <end position="53"/>
    </location>
</feature>
<dbReference type="EMBL" id="UINC01124151">
    <property type="protein sequence ID" value="SVD01098.1"/>
    <property type="molecule type" value="Genomic_DNA"/>
</dbReference>
<evidence type="ECO:0000313" key="3">
    <source>
        <dbReference type="EMBL" id="SVD01098.1"/>
    </source>
</evidence>
<keyword evidence="1" id="KW-0812">Transmembrane</keyword>
<name>A0A382RVY9_9ZZZZ</name>
<gene>
    <name evidence="3" type="ORF">METZ01_LOCUS353952</name>
</gene>